<dbReference type="SUPFAM" id="SSF47954">
    <property type="entry name" value="Cyclin-like"/>
    <property type="match status" value="1"/>
</dbReference>
<accession>A0A835NLH9</accession>
<evidence type="ECO:0000259" key="7">
    <source>
        <dbReference type="SMART" id="SM00385"/>
    </source>
</evidence>
<keyword evidence="10" id="KW-1185">Reference proteome</keyword>
<dbReference type="EMBL" id="JADDUC010000148">
    <property type="protein sequence ID" value="KAG0117146.1"/>
    <property type="molecule type" value="Genomic_DNA"/>
</dbReference>
<evidence type="ECO:0000256" key="4">
    <source>
        <dbReference type="ARBA" id="ARBA00023306"/>
    </source>
</evidence>
<dbReference type="InterPro" id="IPR013763">
    <property type="entry name" value="Cyclin-like_dom"/>
</dbReference>
<keyword evidence="4" id="KW-0131">Cell cycle</keyword>
<dbReference type="Proteomes" id="UP000618051">
    <property type="component" value="Unassembled WGS sequence"/>
</dbReference>
<evidence type="ECO:0000256" key="3">
    <source>
        <dbReference type="ARBA" id="ARBA00023127"/>
    </source>
</evidence>
<dbReference type="Gene3D" id="1.10.472.10">
    <property type="entry name" value="Cyclin-like"/>
    <property type="match status" value="1"/>
</dbReference>
<evidence type="ECO:0000256" key="5">
    <source>
        <dbReference type="ARBA" id="ARBA00073755"/>
    </source>
</evidence>
<evidence type="ECO:0000256" key="2">
    <source>
        <dbReference type="ARBA" id="ARBA00022618"/>
    </source>
</evidence>
<dbReference type="GO" id="GO:0051301">
    <property type="term" value="P:cell division"/>
    <property type="evidence" value="ECO:0007669"/>
    <property type="project" value="UniProtKB-KW"/>
</dbReference>
<gene>
    <name evidence="9" type="ORF">IHE44_0013446</name>
    <name evidence="8" type="ORF">IHE44_003027</name>
</gene>
<dbReference type="PANTHER" id="PTHR10177">
    <property type="entry name" value="CYCLINS"/>
    <property type="match status" value="1"/>
</dbReference>
<comment type="similarity">
    <text evidence="1 6">Belongs to the cyclin family.</text>
</comment>
<evidence type="ECO:0000256" key="1">
    <source>
        <dbReference type="ARBA" id="ARBA00008742"/>
    </source>
</evidence>
<dbReference type="InterPro" id="IPR036915">
    <property type="entry name" value="Cyclin-like_sf"/>
</dbReference>
<reference evidence="9" key="3">
    <citation type="submission" date="2022-01" db="EMBL/GenBank/DDBJ databases">
        <authorList>
            <person name="Rubenstein D.R."/>
        </authorList>
    </citation>
    <scope>NUCLEOTIDE SEQUENCE</scope>
    <source>
        <strain evidence="9">SS15</strain>
        <tissue evidence="9">Liver</tissue>
    </source>
</reference>
<dbReference type="AlphaFoldDB" id="A0A835NLH9"/>
<proteinExistence type="inferred from homology"/>
<organism evidence="8">
    <name type="scientific">Lamprotornis superbus</name>
    <dbReference type="NCBI Taxonomy" id="245042"/>
    <lineage>
        <taxon>Eukaryota</taxon>
        <taxon>Metazoa</taxon>
        <taxon>Chordata</taxon>
        <taxon>Craniata</taxon>
        <taxon>Vertebrata</taxon>
        <taxon>Euteleostomi</taxon>
        <taxon>Archelosauria</taxon>
        <taxon>Archosauria</taxon>
        <taxon>Dinosauria</taxon>
        <taxon>Saurischia</taxon>
        <taxon>Theropoda</taxon>
        <taxon>Coelurosauria</taxon>
        <taxon>Aves</taxon>
        <taxon>Neognathae</taxon>
        <taxon>Neoaves</taxon>
        <taxon>Telluraves</taxon>
        <taxon>Australaves</taxon>
        <taxon>Passeriformes</taxon>
        <taxon>Sturnidae</taxon>
        <taxon>Lamprotornis</taxon>
    </lineage>
</organism>
<dbReference type="InterPro" id="IPR048258">
    <property type="entry name" value="Cyclins_cyclin-box"/>
</dbReference>
<dbReference type="Pfam" id="PF00134">
    <property type="entry name" value="Cyclin_N"/>
    <property type="match status" value="1"/>
</dbReference>
<reference evidence="8" key="1">
    <citation type="submission" date="2020-10" db="EMBL/GenBank/DDBJ databases">
        <title>Feather gene expression reveals the developmental basis of iridescence in African starlings.</title>
        <authorList>
            <person name="Rubenstein D.R."/>
        </authorList>
    </citation>
    <scope>NUCLEOTIDE SEQUENCE</scope>
    <source>
        <strain evidence="8">SS15</strain>
        <tissue evidence="8">Liver</tissue>
    </source>
</reference>
<dbReference type="InterPro" id="IPR039361">
    <property type="entry name" value="Cyclin"/>
</dbReference>
<dbReference type="InterPro" id="IPR006671">
    <property type="entry name" value="Cyclin_N"/>
</dbReference>
<keyword evidence="3 6" id="KW-0195">Cyclin</keyword>
<dbReference type="SMART" id="SM00385">
    <property type="entry name" value="CYCLIN"/>
    <property type="match status" value="1"/>
</dbReference>
<evidence type="ECO:0000313" key="8">
    <source>
        <dbReference type="EMBL" id="KAG0117146.1"/>
    </source>
</evidence>
<dbReference type="EMBL" id="JADDUC020000006">
    <property type="protein sequence ID" value="KAI1238706.1"/>
    <property type="molecule type" value="Genomic_DNA"/>
</dbReference>
<evidence type="ECO:0000313" key="9">
    <source>
        <dbReference type="EMBL" id="KAI1238706.1"/>
    </source>
</evidence>
<sequence>MKFSGPLESQRLSLLLEMAISREAQMWKAHVPKIQPNQIDGGDIGQTPTPNTKPKLQAKLQLLPPHSQSTEPLRALCQLFDVAISPRQRDEVIQWLAKLKYQFHLYPETLALAISLLDRFLAAVKARPKYLNCIAISCFFLAAKTIEEDERIPVLKVLARDSFCGCSPAEIRRMEKIILDKLNWDLHMATPLDFLHISLVPKQVPPARLHPAMVGSAHGVFPHGVEIASRVGLEDPRVLPGATAAPCACVPQFHAVAVSSRPQLLALLPTPSPSQHVAALTKQLLHCMACFQLLQFKGSMLALAIVSLELEKLLPDWLALIIELLQKAQMDSSQLIHCRELVAHHLSTVQPSLLPNSVYVYSPLQQTLVTCNRGAFHRQPSSVPGPGLSQDNGRPEAPVTATAALCPRLPAPAGGCKPGSAKRKVEEMEVDDFYDGIKRLYNEELAPEAAALENVGSVCGADVSRQEGSVSPCPPLQPVSVM</sequence>
<evidence type="ECO:0000313" key="10">
    <source>
        <dbReference type="Proteomes" id="UP000618051"/>
    </source>
</evidence>
<reference evidence="9 10" key="2">
    <citation type="journal article" date="2021" name="J. Hered.">
        <title>Feather Gene Expression Elucidates the Developmental Basis of Plumage Iridescence in African Starlings.</title>
        <authorList>
            <person name="Rubenstein D.R."/>
            <person name="Corvelo A."/>
            <person name="MacManes M.D."/>
            <person name="Maia R."/>
            <person name="Narzisi G."/>
            <person name="Rousaki A."/>
            <person name="Vandenabeele P."/>
            <person name="Shawkey M.D."/>
            <person name="Solomon J."/>
        </authorList>
    </citation>
    <scope>NUCLEOTIDE SEQUENCE [LARGE SCALE GENOMIC DNA]</scope>
    <source>
        <strain evidence="9">SS15</strain>
    </source>
</reference>
<name>A0A835NLH9_9PASS</name>
<protein>
    <recommendedName>
        <fullName evidence="5">Cyclin-I</fullName>
    </recommendedName>
</protein>
<dbReference type="FunFam" id="1.10.472.10:FF:000006">
    <property type="entry name" value="Cyclin I"/>
    <property type="match status" value="1"/>
</dbReference>
<keyword evidence="2" id="KW-0132">Cell division</keyword>
<dbReference type="OrthoDB" id="769138at2759"/>
<dbReference type="PROSITE" id="PS00292">
    <property type="entry name" value="CYCLINS"/>
    <property type="match status" value="1"/>
</dbReference>
<evidence type="ECO:0000256" key="6">
    <source>
        <dbReference type="RuleBase" id="RU000383"/>
    </source>
</evidence>
<dbReference type="CDD" id="cd20526">
    <property type="entry name" value="CYCLIN_CCNI-like"/>
    <property type="match status" value="1"/>
</dbReference>
<dbReference type="FunFam" id="1.10.472.10:FF:000052">
    <property type="entry name" value="cyclin-I isoform X1"/>
    <property type="match status" value="1"/>
</dbReference>
<comment type="caution">
    <text evidence="8">The sequence shown here is derived from an EMBL/GenBank/DDBJ whole genome shotgun (WGS) entry which is preliminary data.</text>
</comment>
<feature type="domain" description="Cyclin-like" evidence="7">
    <location>
        <begin position="94"/>
        <end position="180"/>
    </location>
</feature>